<dbReference type="Pfam" id="PF13240">
    <property type="entry name" value="Zn_Ribbon_1"/>
    <property type="match status" value="1"/>
</dbReference>
<feature type="domain" description="Zinc-ribbon" evidence="2">
    <location>
        <begin position="3"/>
        <end position="22"/>
    </location>
</feature>
<dbReference type="eggNOG" id="ENOG502Z84N">
    <property type="taxonomic scope" value="Bacteria"/>
</dbReference>
<keyword evidence="1" id="KW-1133">Transmembrane helix</keyword>
<dbReference type="InterPro" id="IPR026870">
    <property type="entry name" value="Zinc_ribbon_dom"/>
</dbReference>
<dbReference type="KEGG" id="cpy:Cphy_0283"/>
<gene>
    <name evidence="3" type="ordered locus">Cphy_0283</name>
</gene>
<name>A9KS39_LACP7</name>
<dbReference type="AlphaFoldDB" id="A9KS39"/>
<dbReference type="RefSeq" id="WP_012198313.1">
    <property type="nucleotide sequence ID" value="NC_010001.1"/>
</dbReference>
<evidence type="ECO:0000313" key="3">
    <source>
        <dbReference type="EMBL" id="ABX40670.1"/>
    </source>
</evidence>
<feature type="transmembrane region" description="Helical" evidence="1">
    <location>
        <begin position="268"/>
        <end position="287"/>
    </location>
</feature>
<dbReference type="Proteomes" id="UP000000370">
    <property type="component" value="Chromosome"/>
</dbReference>
<accession>A9KS39</accession>
<evidence type="ECO:0000259" key="2">
    <source>
        <dbReference type="Pfam" id="PF13240"/>
    </source>
</evidence>
<keyword evidence="1" id="KW-0472">Membrane</keyword>
<sequence length="364" mass="40167">MAFCTSCGKPIEKTAKFCIHCGEVNKAYENGSAAVMKQTQDKPVEEKKSNEGSYIHPPVNKIKTMDAIKATMPFIIVKGIVQLIVTLVMIVMAIIGIVIITQTGESGVIVVLILGAAFFGIIKFAKRYVLYMIKVAYIAALTSYIKTGESPKVQGYSGVLAYGTNLVKDNFGTANVGFVADALISGAVQQICKFLFKIGDLLSFIPGLKNVIDILTYIISVALNFIDEAILSYIFFHQEEKNSWKKACDAIVYYGQSWKGMFKGAAKVAFSIWGARIVSFFIFMLIGKSFAPTAVAVIISFLLVYALEAIFVEPYMVVVMTKQYYASIENQPLKSDLYAKFTKCSRKFKKLMEKSENEEVPVAA</sequence>
<feature type="transmembrane region" description="Helical" evidence="1">
    <location>
        <begin position="129"/>
        <end position="145"/>
    </location>
</feature>
<feature type="transmembrane region" description="Helical" evidence="1">
    <location>
        <begin position="106"/>
        <end position="122"/>
    </location>
</feature>
<dbReference type="OrthoDB" id="2003838at2"/>
<feature type="transmembrane region" description="Helical" evidence="1">
    <location>
        <begin position="75"/>
        <end position="100"/>
    </location>
</feature>
<keyword evidence="1" id="KW-0812">Transmembrane</keyword>
<feature type="transmembrane region" description="Helical" evidence="1">
    <location>
        <begin position="214"/>
        <end position="236"/>
    </location>
</feature>
<protein>
    <recommendedName>
        <fullName evidence="2">Zinc-ribbon domain-containing protein</fullName>
    </recommendedName>
</protein>
<proteinExistence type="predicted"/>
<feature type="transmembrane region" description="Helical" evidence="1">
    <location>
        <begin position="293"/>
        <end position="312"/>
    </location>
</feature>
<reference evidence="4" key="1">
    <citation type="submission" date="2007-11" db="EMBL/GenBank/DDBJ databases">
        <title>Complete genome sequence of Clostridium phytofermentans ISDg.</title>
        <authorList>
            <person name="Leschine S.B."/>
            <person name="Warnick T.A."/>
            <person name="Blanchard J.L."/>
            <person name="Schnell D.J."/>
            <person name="Petit E.L."/>
            <person name="LaTouf W.G."/>
            <person name="Copeland A."/>
            <person name="Lucas S."/>
            <person name="Lapidus A."/>
            <person name="Barry K."/>
            <person name="Glavina del Rio T."/>
            <person name="Dalin E."/>
            <person name="Tice H."/>
            <person name="Pitluck S."/>
            <person name="Kiss H."/>
            <person name="Brettin T."/>
            <person name="Bruce D."/>
            <person name="Detter J.C."/>
            <person name="Han C."/>
            <person name="Kuske C."/>
            <person name="Schmutz J."/>
            <person name="Larimer F."/>
            <person name="Land M."/>
            <person name="Hauser L."/>
            <person name="Kyrpides N."/>
            <person name="Kim E.A."/>
            <person name="Richardson P."/>
        </authorList>
    </citation>
    <scope>NUCLEOTIDE SEQUENCE [LARGE SCALE GENOMIC DNA]</scope>
    <source>
        <strain evidence="4">ATCC 700394 / DSM 18823 / ISDg</strain>
    </source>
</reference>
<organism evidence="3 4">
    <name type="scientific">Lachnoclostridium phytofermentans (strain ATCC 700394 / DSM 18823 / ISDg)</name>
    <name type="common">Clostridium phytofermentans</name>
    <dbReference type="NCBI Taxonomy" id="357809"/>
    <lineage>
        <taxon>Bacteria</taxon>
        <taxon>Bacillati</taxon>
        <taxon>Bacillota</taxon>
        <taxon>Clostridia</taxon>
        <taxon>Lachnospirales</taxon>
        <taxon>Lachnospiraceae</taxon>
    </lineage>
</organism>
<keyword evidence="4" id="KW-1185">Reference proteome</keyword>
<dbReference type="HOGENOM" id="CLU_064904_0_0_9"/>
<dbReference type="EMBL" id="CP000885">
    <property type="protein sequence ID" value="ABX40670.1"/>
    <property type="molecule type" value="Genomic_DNA"/>
</dbReference>
<evidence type="ECO:0000256" key="1">
    <source>
        <dbReference type="SAM" id="Phobius"/>
    </source>
</evidence>
<evidence type="ECO:0000313" key="4">
    <source>
        <dbReference type="Proteomes" id="UP000000370"/>
    </source>
</evidence>